<dbReference type="OrthoDB" id="10408505at2759"/>
<sequence>MGHECMYGSGWIWVVLVRWEKYQIWLSPPPGSLMAGEAQQQAASILSPGCCTQSQPPLYPEKRTTISQQAINFCWEGSSTTFIHTCEEGNGGTKRVVIIEYVSIVLYKAMERNSRGDSFGRAEHLKRRYDKARH</sequence>
<organism evidence="1 2">
    <name type="scientific">Ajellomyces capsulatus (strain H143)</name>
    <name type="common">Darling's disease fungus</name>
    <name type="synonym">Histoplasma capsulatum</name>
    <dbReference type="NCBI Taxonomy" id="544712"/>
    <lineage>
        <taxon>Eukaryota</taxon>
        <taxon>Fungi</taxon>
        <taxon>Dikarya</taxon>
        <taxon>Ascomycota</taxon>
        <taxon>Pezizomycotina</taxon>
        <taxon>Eurotiomycetes</taxon>
        <taxon>Eurotiomycetidae</taxon>
        <taxon>Onygenales</taxon>
        <taxon>Ajellomycetaceae</taxon>
        <taxon>Histoplasma</taxon>
    </lineage>
</organism>
<protein>
    <submittedName>
        <fullName evidence="1">Uncharacterized protein</fullName>
    </submittedName>
</protein>
<proteinExistence type="predicted"/>
<dbReference type="HOGENOM" id="CLU_156660_0_0_1"/>
<gene>
    <name evidence="1" type="ORF">HCDG_07950</name>
</gene>
<evidence type="ECO:0000313" key="1">
    <source>
        <dbReference type="EMBL" id="EER38215.1"/>
    </source>
</evidence>
<dbReference type="VEuPathDB" id="FungiDB:HCDG_07950"/>
<evidence type="ECO:0000313" key="2">
    <source>
        <dbReference type="Proteomes" id="UP000002624"/>
    </source>
</evidence>
<dbReference type="Proteomes" id="UP000002624">
    <property type="component" value="Unassembled WGS sequence"/>
</dbReference>
<name>C6HP19_AJECH</name>
<dbReference type="EMBL" id="GG692432">
    <property type="protein sequence ID" value="EER38215.1"/>
    <property type="molecule type" value="Genomic_DNA"/>
</dbReference>
<reference evidence="2" key="1">
    <citation type="submission" date="2009-05" db="EMBL/GenBank/DDBJ databases">
        <title>The genome sequence of Ajellomyces capsulatus strain H143.</title>
        <authorList>
            <person name="Champion M."/>
            <person name="Cuomo C.A."/>
            <person name="Ma L.-J."/>
            <person name="Henn M.R."/>
            <person name="Sil A."/>
            <person name="Goldman B."/>
            <person name="Young S.K."/>
            <person name="Kodira C.D."/>
            <person name="Zeng Q."/>
            <person name="Koehrsen M."/>
            <person name="Alvarado L."/>
            <person name="Berlin A.M."/>
            <person name="Borenstein D."/>
            <person name="Chen Z."/>
            <person name="Engels R."/>
            <person name="Freedman E."/>
            <person name="Gellesch M."/>
            <person name="Goldberg J."/>
            <person name="Griggs A."/>
            <person name="Gujja S."/>
            <person name="Heiman D.I."/>
            <person name="Hepburn T.A."/>
            <person name="Howarth C."/>
            <person name="Jen D."/>
            <person name="Larson L."/>
            <person name="Lewis B."/>
            <person name="Mehta T."/>
            <person name="Park D."/>
            <person name="Pearson M."/>
            <person name="Roberts A."/>
            <person name="Saif S."/>
            <person name="Shea T.D."/>
            <person name="Shenoy N."/>
            <person name="Sisk P."/>
            <person name="Stolte C."/>
            <person name="Sykes S."/>
            <person name="Walk T."/>
            <person name="White J."/>
            <person name="Yandava C."/>
            <person name="Klein B."/>
            <person name="McEwen J.G."/>
            <person name="Puccia R."/>
            <person name="Goldman G.H."/>
            <person name="Felipe M.S."/>
            <person name="Nino-Vega G."/>
            <person name="San-Blas G."/>
            <person name="Taylor J.W."/>
            <person name="Mendoza L."/>
            <person name="Galagan J.E."/>
            <person name="Nusbaum C."/>
            <person name="Birren B.W."/>
        </authorList>
    </citation>
    <scope>NUCLEOTIDE SEQUENCE [LARGE SCALE GENOMIC DNA]</scope>
    <source>
        <strain evidence="2">H143</strain>
    </source>
</reference>
<dbReference type="OMA" id="FIHTCEE"/>
<accession>C6HP19</accession>
<dbReference type="AlphaFoldDB" id="C6HP19"/>